<evidence type="ECO:0000256" key="1">
    <source>
        <dbReference type="ARBA" id="ARBA00004389"/>
    </source>
</evidence>
<dbReference type="InterPro" id="IPR035518">
    <property type="entry name" value="DPG_synthase"/>
</dbReference>
<evidence type="ECO:0000313" key="15">
    <source>
        <dbReference type="Proteomes" id="UP000179010"/>
    </source>
</evidence>
<dbReference type="CDD" id="cd04188">
    <property type="entry name" value="DPG_synthase"/>
    <property type="match status" value="1"/>
</dbReference>
<dbReference type="Gene3D" id="3.90.550.10">
    <property type="entry name" value="Spore Coat Polysaccharide Biosynthesis Protein SpsA, Chain A"/>
    <property type="match status" value="1"/>
</dbReference>
<evidence type="ECO:0000256" key="12">
    <source>
        <dbReference type="ARBA" id="ARBA00045097"/>
    </source>
</evidence>
<comment type="caution">
    <text evidence="14">The sequence shown here is derived from an EMBL/GenBank/DDBJ whole genome shotgun (WGS) entry which is preliminary data.</text>
</comment>
<proteinExistence type="inferred from homology"/>
<keyword evidence="9" id="KW-0735">Signal-anchor</keyword>
<dbReference type="EC" id="2.4.1.117" evidence="4"/>
<comment type="similarity">
    <text evidence="3">Belongs to the glycosyltransferase 2 family.</text>
</comment>
<keyword evidence="6" id="KW-0808">Transferase</keyword>
<evidence type="ECO:0000259" key="13">
    <source>
        <dbReference type="Pfam" id="PF00535"/>
    </source>
</evidence>
<evidence type="ECO:0000256" key="2">
    <source>
        <dbReference type="ARBA" id="ARBA00004922"/>
    </source>
</evidence>
<evidence type="ECO:0000256" key="11">
    <source>
        <dbReference type="ARBA" id="ARBA00023136"/>
    </source>
</evidence>
<evidence type="ECO:0000256" key="9">
    <source>
        <dbReference type="ARBA" id="ARBA00022968"/>
    </source>
</evidence>
<dbReference type="PANTHER" id="PTHR10859">
    <property type="entry name" value="GLYCOSYL TRANSFERASE"/>
    <property type="match status" value="1"/>
</dbReference>
<dbReference type="GO" id="GO:0004581">
    <property type="term" value="F:dolichyl-phosphate beta-glucosyltransferase activity"/>
    <property type="evidence" value="ECO:0007669"/>
    <property type="project" value="UniProtKB-EC"/>
</dbReference>
<keyword evidence="10" id="KW-1133">Transmembrane helix</keyword>
<dbReference type="AlphaFoldDB" id="A0A1F4PPA8"/>
<dbReference type="Proteomes" id="UP000179010">
    <property type="component" value="Unassembled WGS sequence"/>
</dbReference>
<organism evidence="14 15">
    <name type="scientific">candidate division Kazan bacterium RIFCSPLOWO2_01_FULL_48_13</name>
    <dbReference type="NCBI Taxonomy" id="1798539"/>
    <lineage>
        <taxon>Bacteria</taxon>
        <taxon>Bacteria division Kazan-3B-28</taxon>
    </lineage>
</organism>
<dbReference type="STRING" id="1798539.A2994_02980"/>
<protein>
    <recommendedName>
        <fullName evidence="4">dolichyl-phosphate beta-glucosyltransferase</fullName>
        <ecNumber evidence="4">2.4.1.117</ecNumber>
    </recommendedName>
</protein>
<comment type="subcellular location">
    <subcellularLocation>
        <location evidence="1">Endoplasmic reticulum membrane</location>
        <topology evidence="1">Single-pass membrane protein</topology>
    </subcellularLocation>
</comment>
<accession>A0A1F4PPA8</accession>
<evidence type="ECO:0000256" key="7">
    <source>
        <dbReference type="ARBA" id="ARBA00022692"/>
    </source>
</evidence>
<evidence type="ECO:0000256" key="5">
    <source>
        <dbReference type="ARBA" id="ARBA00022676"/>
    </source>
</evidence>
<keyword evidence="5" id="KW-0328">Glycosyltransferase</keyword>
<comment type="catalytic activity">
    <reaction evidence="12">
        <text>a di-trans,poly-cis-dolichyl phosphate + UDP-alpha-D-glucose = a di-trans,poly-cis-dolichyl beta-D-glucosyl phosphate + UDP</text>
        <dbReference type="Rhea" id="RHEA:15401"/>
        <dbReference type="Rhea" id="RHEA-COMP:19498"/>
        <dbReference type="Rhea" id="RHEA-COMP:19502"/>
        <dbReference type="ChEBI" id="CHEBI:57525"/>
        <dbReference type="ChEBI" id="CHEBI:57683"/>
        <dbReference type="ChEBI" id="CHEBI:58223"/>
        <dbReference type="ChEBI" id="CHEBI:58885"/>
        <dbReference type="EC" id="2.4.1.117"/>
    </reaction>
    <physiologicalReaction direction="left-to-right" evidence="12">
        <dbReference type="Rhea" id="RHEA:15402"/>
    </physiologicalReaction>
</comment>
<sequence>MGESIYLSVVVPAYNEERRIGKTLAAMRQFLDRQSYVYEVIVVNDGSKDTTDAVVSIIAEGWPELKFISNSVNQGKGAVVKQGVLGAKGQYILFSDADNATPIEQVDKLLPYVTQYPVVIGSRYCRGAHVHIPQSRHRILLSRASNLLIRILAVPGIYDTQCGFKLFEQRAGKNIFANVKLDRFGFDFEVLVIARHLGYAFKEVGIDWYNDMESKVRTGREALRTLRDLLRVKLNLLRGRYNSSSVVVSRHDRISR</sequence>
<dbReference type="GO" id="GO:0006487">
    <property type="term" value="P:protein N-linked glycosylation"/>
    <property type="evidence" value="ECO:0007669"/>
    <property type="project" value="TreeGrafter"/>
</dbReference>
<dbReference type="InterPro" id="IPR001173">
    <property type="entry name" value="Glyco_trans_2-like"/>
</dbReference>
<gene>
    <name evidence="14" type="ORF">A2994_02980</name>
</gene>
<name>A0A1F4PPA8_UNCK3</name>
<feature type="domain" description="Glycosyltransferase 2-like" evidence="13">
    <location>
        <begin position="8"/>
        <end position="171"/>
    </location>
</feature>
<evidence type="ECO:0000256" key="6">
    <source>
        <dbReference type="ARBA" id="ARBA00022679"/>
    </source>
</evidence>
<dbReference type="EMBL" id="METE01000001">
    <property type="protein sequence ID" value="OGB85693.1"/>
    <property type="molecule type" value="Genomic_DNA"/>
</dbReference>
<evidence type="ECO:0000256" key="3">
    <source>
        <dbReference type="ARBA" id="ARBA00006739"/>
    </source>
</evidence>
<dbReference type="PANTHER" id="PTHR10859:SF91">
    <property type="entry name" value="DOLICHYL-PHOSPHATE BETA-GLUCOSYLTRANSFERASE"/>
    <property type="match status" value="1"/>
</dbReference>
<reference evidence="14 15" key="1">
    <citation type="journal article" date="2016" name="Nat. Commun.">
        <title>Thousands of microbial genomes shed light on interconnected biogeochemical processes in an aquifer system.</title>
        <authorList>
            <person name="Anantharaman K."/>
            <person name="Brown C.T."/>
            <person name="Hug L.A."/>
            <person name="Sharon I."/>
            <person name="Castelle C.J."/>
            <person name="Probst A.J."/>
            <person name="Thomas B.C."/>
            <person name="Singh A."/>
            <person name="Wilkins M.J."/>
            <person name="Karaoz U."/>
            <person name="Brodie E.L."/>
            <person name="Williams K.H."/>
            <person name="Hubbard S.S."/>
            <person name="Banfield J.F."/>
        </authorList>
    </citation>
    <scope>NUCLEOTIDE SEQUENCE [LARGE SCALE GENOMIC DNA]</scope>
</reference>
<keyword evidence="11" id="KW-0472">Membrane</keyword>
<dbReference type="SUPFAM" id="SSF53448">
    <property type="entry name" value="Nucleotide-diphospho-sugar transferases"/>
    <property type="match status" value="1"/>
</dbReference>
<comment type="pathway">
    <text evidence="2">Protein modification; protein glycosylation.</text>
</comment>
<dbReference type="InterPro" id="IPR029044">
    <property type="entry name" value="Nucleotide-diphossugar_trans"/>
</dbReference>
<keyword evidence="8" id="KW-0256">Endoplasmic reticulum</keyword>
<evidence type="ECO:0000256" key="10">
    <source>
        <dbReference type="ARBA" id="ARBA00022989"/>
    </source>
</evidence>
<keyword evidence="7" id="KW-0812">Transmembrane</keyword>
<evidence type="ECO:0000256" key="4">
    <source>
        <dbReference type="ARBA" id="ARBA00012583"/>
    </source>
</evidence>
<evidence type="ECO:0000313" key="14">
    <source>
        <dbReference type="EMBL" id="OGB85693.1"/>
    </source>
</evidence>
<evidence type="ECO:0000256" key="8">
    <source>
        <dbReference type="ARBA" id="ARBA00022824"/>
    </source>
</evidence>
<dbReference type="Pfam" id="PF00535">
    <property type="entry name" value="Glycos_transf_2"/>
    <property type="match status" value="1"/>
</dbReference>